<sequence length="274" mass="30572">MTAKNSILLIIKQSPGIDYNALLNRVSANYSSVNSARAALSRALKDLSIFGLVVRRNKSFFATDKAVILVNQEMKNKLILKLNKTINSGQAEHSVDSVVQQLQTMLERAKQDKDLLKAAKGSTDFYISDLALVGEKVESQAKHLEYMSKVFREQIEALKELGFNDIERRPFDEGASKSIEKAVEAFGLSEVVFKSDEELVSRIASEFSLKAKNKSISFPASTVSQLISRLLAERNKSKFFADLYLSPIKLKISNDFVYFIGPFYAVNDAARKNG</sequence>
<reference evidence="2" key="2">
    <citation type="submission" date="2021-03" db="EMBL/GenBank/DDBJ databases">
        <authorList>
            <person name="Jaffe A."/>
        </authorList>
    </citation>
    <scope>NUCLEOTIDE SEQUENCE</scope>
    <source>
        <strain evidence="2">RIFCSPHIGHO2_01_FULL_GW2011_AR10_43_9</strain>
    </source>
</reference>
<organism evidence="1 3">
    <name type="scientific">Candidatus Iainarchaeum sp</name>
    <dbReference type="NCBI Taxonomy" id="3101447"/>
    <lineage>
        <taxon>Archaea</taxon>
        <taxon>Candidatus Iainarchaeota</taxon>
        <taxon>Candidatus Iainarchaeia</taxon>
        <taxon>Candidatus Iainarchaeales</taxon>
        <taxon>Candidatus Iainarchaeaceae</taxon>
        <taxon>Candidatus Iainarchaeum</taxon>
    </lineage>
</organism>
<dbReference type="AlphaFoldDB" id="A0A7J4IT99"/>
<evidence type="ECO:0000313" key="1">
    <source>
        <dbReference type="EMBL" id="HIH08743.1"/>
    </source>
</evidence>
<dbReference type="EMBL" id="JAGVWF010000011">
    <property type="protein sequence ID" value="MBS3058972.1"/>
    <property type="molecule type" value="Genomic_DNA"/>
</dbReference>
<proteinExistence type="predicted"/>
<name>A0A7J4IT99_9ARCH</name>
<reference evidence="2" key="3">
    <citation type="submission" date="2021-05" db="EMBL/GenBank/DDBJ databases">
        <title>Protein family content uncovers lineage relationships and bacterial pathway maintenance mechanisms in DPANN archaea.</title>
        <authorList>
            <person name="Castelle C.J."/>
            <person name="Meheust R."/>
            <person name="Jaffe A.L."/>
            <person name="Seitz K."/>
            <person name="Gong X."/>
            <person name="Baker B.J."/>
            <person name="Banfield J.F."/>
        </authorList>
    </citation>
    <scope>NUCLEOTIDE SEQUENCE</scope>
    <source>
        <strain evidence="2">RIFCSPHIGHO2_01_FULL_GW2011_AR10_43_9</strain>
    </source>
</reference>
<comment type="caution">
    <text evidence="1">The sequence shown here is derived from an EMBL/GenBank/DDBJ whole genome shotgun (WGS) entry which is preliminary data.</text>
</comment>
<accession>A0A7J4IT99</accession>
<evidence type="ECO:0000313" key="3">
    <source>
        <dbReference type="Proteomes" id="UP000577419"/>
    </source>
</evidence>
<protein>
    <submittedName>
        <fullName evidence="1">Uncharacterized protein</fullName>
    </submittedName>
</protein>
<reference evidence="3" key="1">
    <citation type="journal article" date="2020" name="bioRxiv">
        <title>A rank-normalized archaeal taxonomy based on genome phylogeny resolves widespread incomplete and uneven classifications.</title>
        <authorList>
            <person name="Rinke C."/>
            <person name="Chuvochina M."/>
            <person name="Mussig A.J."/>
            <person name="Chaumeil P.-A."/>
            <person name="Waite D.W."/>
            <person name="Whitman W.B."/>
            <person name="Parks D.H."/>
            <person name="Hugenholtz P."/>
        </authorList>
    </citation>
    <scope>NUCLEOTIDE SEQUENCE [LARGE SCALE GENOMIC DNA]</scope>
</reference>
<dbReference type="Proteomes" id="UP000683213">
    <property type="component" value="Unassembled WGS sequence"/>
</dbReference>
<dbReference type="Proteomes" id="UP000577419">
    <property type="component" value="Unassembled WGS sequence"/>
</dbReference>
<gene>
    <name evidence="1" type="ORF">HA237_05250</name>
    <name evidence="2" type="ORF">J4224_00925</name>
</gene>
<dbReference type="EMBL" id="DUFG01000025">
    <property type="protein sequence ID" value="HIH08743.1"/>
    <property type="molecule type" value="Genomic_DNA"/>
</dbReference>
<evidence type="ECO:0000313" key="2">
    <source>
        <dbReference type="EMBL" id="MBS3058972.1"/>
    </source>
</evidence>